<organism evidence="7 8">
    <name type="scientific">Pseudobutyrivibrio xylanivorans</name>
    <dbReference type="NCBI Taxonomy" id="185007"/>
    <lineage>
        <taxon>Bacteria</taxon>
        <taxon>Bacillati</taxon>
        <taxon>Bacillota</taxon>
        <taxon>Clostridia</taxon>
        <taxon>Lachnospirales</taxon>
        <taxon>Lachnospiraceae</taxon>
        <taxon>Pseudobutyrivibrio</taxon>
    </lineage>
</organism>
<accession>A0A1G5RPE7</accession>
<evidence type="ECO:0000256" key="1">
    <source>
        <dbReference type="ARBA" id="ARBA00004141"/>
    </source>
</evidence>
<dbReference type="AlphaFoldDB" id="A0A1G5RPE7"/>
<feature type="transmembrane region" description="Helical" evidence="6">
    <location>
        <begin position="53"/>
        <end position="74"/>
    </location>
</feature>
<evidence type="ECO:0000256" key="5">
    <source>
        <dbReference type="ARBA" id="ARBA00023136"/>
    </source>
</evidence>
<feature type="transmembrane region" description="Helical" evidence="6">
    <location>
        <begin position="6"/>
        <end position="23"/>
    </location>
</feature>
<evidence type="ECO:0000256" key="3">
    <source>
        <dbReference type="ARBA" id="ARBA00022692"/>
    </source>
</evidence>
<keyword evidence="4 6" id="KW-1133">Transmembrane helix</keyword>
<gene>
    <name evidence="7" type="ORF">SAMN02910350_00023</name>
</gene>
<sequence length="215" mass="24994">MIIETIIYVALLIALFSVCDNSLSRRYYVPLKVVCSASFLVILWINQCFSDKLWLLFWALLACFVGDLLMGLYNTYMRKQFIVLGMIAFMLGHVGLLNYMCRITDDTSWFVYILPVAVCVTLVWMKKNWHLHMGSLFIPSLIYCYFVTTMTFKAIECGILGMVEIACAGVLFLLSDFTILFLYFFHFPDKKNKRLVHFVNLATYYMAILLFIFSL</sequence>
<evidence type="ECO:0000256" key="4">
    <source>
        <dbReference type="ARBA" id="ARBA00022989"/>
    </source>
</evidence>
<evidence type="ECO:0000313" key="8">
    <source>
        <dbReference type="Proteomes" id="UP000199428"/>
    </source>
</evidence>
<evidence type="ECO:0000256" key="2">
    <source>
        <dbReference type="ARBA" id="ARBA00007375"/>
    </source>
</evidence>
<keyword evidence="5 6" id="KW-0472">Membrane</keyword>
<protein>
    <submittedName>
        <fullName evidence="7">YhhN-like protein</fullName>
    </submittedName>
</protein>
<dbReference type="InterPro" id="IPR012506">
    <property type="entry name" value="TMEM86B-like"/>
</dbReference>
<evidence type="ECO:0000313" key="7">
    <source>
        <dbReference type="EMBL" id="SCZ75993.1"/>
    </source>
</evidence>
<keyword evidence="3 6" id="KW-0812">Transmembrane</keyword>
<comment type="similarity">
    <text evidence="2">Belongs to the TMEM86 family.</text>
</comment>
<feature type="transmembrane region" description="Helical" evidence="6">
    <location>
        <begin position="195"/>
        <end position="213"/>
    </location>
</feature>
<dbReference type="EMBL" id="FMWK01000001">
    <property type="protein sequence ID" value="SCZ75993.1"/>
    <property type="molecule type" value="Genomic_DNA"/>
</dbReference>
<feature type="transmembrane region" description="Helical" evidence="6">
    <location>
        <begin position="81"/>
        <end position="101"/>
    </location>
</feature>
<dbReference type="Proteomes" id="UP000199428">
    <property type="component" value="Unassembled WGS sequence"/>
</dbReference>
<dbReference type="Pfam" id="PF07947">
    <property type="entry name" value="YhhN"/>
    <property type="match status" value="1"/>
</dbReference>
<feature type="transmembrane region" description="Helical" evidence="6">
    <location>
        <begin position="30"/>
        <end position="47"/>
    </location>
</feature>
<reference evidence="7 8" key="1">
    <citation type="submission" date="2016-10" db="EMBL/GenBank/DDBJ databases">
        <authorList>
            <person name="de Groot N.N."/>
        </authorList>
    </citation>
    <scope>NUCLEOTIDE SEQUENCE [LARGE SCALE GENOMIC DNA]</scope>
    <source>
        <strain evidence="7 8">DSM 10317</strain>
    </source>
</reference>
<dbReference type="RefSeq" id="WP_090160356.1">
    <property type="nucleotide sequence ID" value="NZ_FMWK01000001.1"/>
</dbReference>
<dbReference type="GO" id="GO:0016020">
    <property type="term" value="C:membrane"/>
    <property type="evidence" value="ECO:0007669"/>
    <property type="project" value="UniProtKB-SubCell"/>
</dbReference>
<feature type="transmembrane region" description="Helical" evidence="6">
    <location>
        <begin position="136"/>
        <end position="155"/>
    </location>
</feature>
<comment type="subcellular location">
    <subcellularLocation>
        <location evidence="1">Membrane</location>
        <topology evidence="1">Multi-pass membrane protein</topology>
    </subcellularLocation>
</comment>
<feature type="transmembrane region" description="Helical" evidence="6">
    <location>
        <begin position="107"/>
        <end position="124"/>
    </location>
</feature>
<feature type="transmembrane region" description="Helical" evidence="6">
    <location>
        <begin position="161"/>
        <end position="183"/>
    </location>
</feature>
<proteinExistence type="inferred from homology"/>
<name>A0A1G5RPE7_PSEXY</name>
<evidence type="ECO:0000256" key="6">
    <source>
        <dbReference type="SAM" id="Phobius"/>
    </source>
</evidence>